<evidence type="ECO:0000259" key="10">
    <source>
        <dbReference type="Pfam" id="PF00133"/>
    </source>
</evidence>
<dbReference type="EMBL" id="JQAN02000008">
    <property type="protein sequence ID" value="PPD58345.1"/>
    <property type="molecule type" value="Genomic_DNA"/>
</dbReference>
<evidence type="ECO:0000259" key="11">
    <source>
        <dbReference type="Pfam" id="PF08264"/>
    </source>
</evidence>
<comment type="catalytic activity">
    <reaction evidence="8 9">
        <text>tRNA(Leu) + L-leucine + ATP = L-leucyl-tRNA(Leu) + AMP + diphosphate</text>
        <dbReference type="Rhea" id="RHEA:11688"/>
        <dbReference type="Rhea" id="RHEA-COMP:9613"/>
        <dbReference type="Rhea" id="RHEA-COMP:9622"/>
        <dbReference type="ChEBI" id="CHEBI:30616"/>
        <dbReference type="ChEBI" id="CHEBI:33019"/>
        <dbReference type="ChEBI" id="CHEBI:57427"/>
        <dbReference type="ChEBI" id="CHEBI:78442"/>
        <dbReference type="ChEBI" id="CHEBI:78494"/>
        <dbReference type="ChEBI" id="CHEBI:456215"/>
        <dbReference type="EC" id="6.1.1.4"/>
    </reaction>
</comment>
<dbReference type="GO" id="GO:0005829">
    <property type="term" value="C:cytosol"/>
    <property type="evidence" value="ECO:0007669"/>
    <property type="project" value="TreeGrafter"/>
</dbReference>
<dbReference type="SUPFAM" id="SSF50677">
    <property type="entry name" value="ValRS/IleRS/LeuRS editing domain"/>
    <property type="match status" value="1"/>
</dbReference>
<dbReference type="OrthoDB" id="9810365at2"/>
<keyword evidence="4 9" id="KW-0547">Nucleotide-binding</keyword>
<dbReference type="InterPro" id="IPR002302">
    <property type="entry name" value="Leu-tRNA-ligase"/>
</dbReference>
<dbReference type="SUPFAM" id="SSF52374">
    <property type="entry name" value="Nucleotidylyl transferase"/>
    <property type="match status" value="1"/>
</dbReference>
<dbReference type="FunFam" id="3.40.50.620:FF:000003">
    <property type="entry name" value="Leucine--tRNA ligase"/>
    <property type="match status" value="1"/>
</dbReference>
<evidence type="ECO:0000259" key="12">
    <source>
        <dbReference type="Pfam" id="PF13603"/>
    </source>
</evidence>
<dbReference type="InterPro" id="IPR002300">
    <property type="entry name" value="aa-tRNA-synth_Ia"/>
</dbReference>
<dbReference type="Pfam" id="PF13603">
    <property type="entry name" value="tRNA-synt_1_2"/>
    <property type="match status" value="1"/>
</dbReference>
<dbReference type="CDD" id="cd07958">
    <property type="entry name" value="Anticodon_Ia_Leu_BEm"/>
    <property type="match status" value="1"/>
</dbReference>
<dbReference type="InterPro" id="IPR013155">
    <property type="entry name" value="M/V/L/I-tRNA-synth_anticd-bd"/>
</dbReference>
<dbReference type="Proteomes" id="UP000235653">
    <property type="component" value="Unassembled WGS sequence"/>
</dbReference>
<evidence type="ECO:0000256" key="1">
    <source>
        <dbReference type="ARBA" id="ARBA00005594"/>
    </source>
</evidence>
<keyword evidence="6 9" id="KW-0648">Protein biosynthesis</keyword>
<keyword evidence="2 9" id="KW-0963">Cytoplasm</keyword>
<comment type="caution">
    <text evidence="13">The sequence shown here is derived from an EMBL/GenBank/DDBJ whole genome shotgun (WGS) entry which is preliminary data.</text>
</comment>
<evidence type="ECO:0000256" key="3">
    <source>
        <dbReference type="ARBA" id="ARBA00022598"/>
    </source>
</evidence>
<evidence type="ECO:0000256" key="5">
    <source>
        <dbReference type="ARBA" id="ARBA00022840"/>
    </source>
</evidence>
<dbReference type="FunFam" id="3.40.50.620:FF:000056">
    <property type="entry name" value="Leucine--tRNA ligase"/>
    <property type="match status" value="1"/>
</dbReference>
<comment type="similarity">
    <text evidence="1 9">Belongs to the class-I aminoacyl-tRNA synthetase family.</text>
</comment>
<dbReference type="GO" id="GO:0006429">
    <property type="term" value="P:leucyl-tRNA aminoacylation"/>
    <property type="evidence" value="ECO:0007669"/>
    <property type="project" value="UniProtKB-UniRule"/>
</dbReference>
<keyword evidence="14" id="KW-1185">Reference proteome</keyword>
<evidence type="ECO:0000256" key="8">
    <source>
        <dbReference type="ARBA" id="ARBA00047469"/>
    </source>
</evidence>
<dbReference type="InterPro" id="IPR014729">
    <property type="entry name" value="Rossmann-like_a/b/a_fold"/>
</dbReference>
<keyword evidence="5 9" id="KW-0067">ATP-binding</keyword>
<dbReference type="AlphaFoldDB" id="A0A2P5P7T3"/>
<feature type="domain" description="Aminoacyl-tRNA synthetase class Ia" evidence="10">
    <location>
        <begin position="420"/>
        <end position="609"/>
    </location>
</feature>
<dbReference type="HAMAP" id="MF_00049_B">
    <property type="entry name" value="Leu_tRNA_synth_B"/>
    <property type="match status" value="1"/>
</dbReference>
<feature type="domain" description="Leucyl-tRNA synthetase editing" evidence="12">
    <location>
        <begin position="220"/>
        <end position="407"/>
    </location>
</feature>
<sequence>MIDRYEPQEIEKKWQAKWAADNLYHVPDDSPKPKWYALTMFPYTSGDLHIGHWYAMAPSDVYARYKRMMGFDVLHPMGFDAFGFPAENAAIKRGIHPRIWTEKNIENMRKQLKSMGCCYDWDREVVTSRPDYYKWTEWFFLKLYEAGLAYRAKAPVNWCPSCQAVLANEQVIGGGECWRCETQVVRKDLVQWFFKITKYADELKDHEGLDWPERIKIMQRNWVGKSTGAEIEFNLDVPGVAEKKIKVFTTRPDTVYGVTFMVLAPEHPLVEKITTPAQKAAVEAYVDKARRLTEIDRLSTEHEKDGVFTGAYVINQLNGEPVPVWIADYVIWSYGTGAVMAVPAHDERDFAFAKKYKLPVRVVIAPPGYEGGPIPEAYVGEGRMINSAQFNGKPSAEAFDGIIDWMESQGFGKKAVSYKLRDWLISRQRYWGAPIPMIHCDKCGIVPVPEKDLPVLLPEEAEFRPTGESPLKYVESFVNTTCPKCGGPAKRETDTMDTFMCSSWYFLRYCSPHDAKEAFDPEKTKKWMPVDIYTGGADHAVMHLFYSRFFTMALRDMGRLPFGEPFKRLFNQGVITSQHQKMSKSKGNVVNPDKYVGELGADTVRAYLMFVGPWELGGDWNDSGIGGMSRWFNRVWKLALEEYTPTDFGSDADAALTRKTNQVVRKVNQDIDKLQFNTMLAALMDYTNYLATAKDTGKVSIETWNKAIESLTLMLAPTAPHLTEEIWQRLGKPYSIHNQSFPSWDDELAKEPEITLVVQVNGKVRARIQAPADITECQATDLSMSNDRVKEFSAGKTVKSVVYVPGKLVNVVVV</sequence>
<feature type="short sequence motif" description="'KMSKS' region" evidence="9">
    <location>
        <begin position="581"/>
        <end position="585"/>
    </location>
</feature>
<evidence type="ECO:0000313" key="14">
    <source>
        <dbReference type="Proteomes" id="UP000235653"/>
    </source>
</evidence>
<feature type="binding site" evidence="9">
    <location>
        <position position="584"/>
    </location>
    <ligand>
        <name>ATP</name>
        <dbReference type="ChEBI" id="CHEBI:30616"/>
    </ligand>
</feature>
<dbReference type="Gene3D" id="3.10.20.590">
    <property type="match status" value="1"/>
</dbReference>
<dbReference type="InterPro" id="IPR009008">
    <property type="entry name" value="Val/Leu/Ile-tRNA-synth_edit"/>
</dbReference>
<accession>A0A2P5P7T3</accession>
<dbReference type="Pfam" id="PF08264">
    <property type="entry name" value="Anticodon_1"/>
    <property type="match status" value="1"/>
</dbReference>
<dbReference type="PRINTS" id="PR00985">
    <property type="entry name" value="TRNASYNTHLEU"/>
</dbReference>
<organism evidence="13 14">
    <name type="scientific">Dehalogenimonas etheniformans</name>
    <dbReference type="NCBI Taxonomy" id="1536648"/>
    <lineage>
        <taxon>Bacteria</taxon>
        <taxon>Bacillati</taxon>
        <taxon>Chloroflexota</taxon>
        <taxon>Dehalococcoidia</taxon>
        <taxon>Dehalococcoidales</taxon>
        <taxon>Dehalococcoidaceae</taxon>
        <taxon>Dehalogenimonas</taxon>
    </lineage>
</organism>
<name>A0A2P5P7T3_9CHLR</name>
<proteinExistence type="inferred from homology"/>
<dbReference type="Gene3D" id="3.40.50.620">
    <property type="entry name" value="HUPs"/>
    <property type="match status" value="2"/>
</dbReference>
<dbReference type="Pfam" id="PF00133">
    <property type="entry name" value="tRNA-synt_1"/>
    <property type="match status" value="2"/>
</dbReference>
<gene>
    <name evidence="9" type="primary">leuS</name>
    <name evidence="13" type="ORF">JP09_004350</name>
</gene>
<feature type="short sequence motif" description="'HIGH' region" evidence="9">
    <location>
        <begin position="42"/>
        <end position="52"/>
    </location>
</feature>
<dbReference type="PANTHER" id="PTHR43740:SF2">
    <property type="entry name" value="LEUCINE--TRNA LIGASE, MITOCHONDRIAL"/>
    <property type="match status" value="1"/>
</dbReference>
<evidence type="ECO:0000256" key="2">
    <source>
        <dbReference type="ARBA" id="ARBA00022490"/>
    </source>
</evidence>
<dbReference type="FunFam" id="1.10.730.10:FF:000002">
    <property type="entry name" value="Leucine--tRNA ligase"/>
    <property type="match status" value="1"/>
</dbReference>
<dbReference type="NCBIfam" id="TIGR00396">
    <property type="entry name" value="leuS_bact"/>
    <property type="match status" value="1"/>
</dbReference>
<dbReference type="EC" id="6.1.1.4" evidence="9"/>
<evidence type="ECO:0000256" key="4">
    <source>
        <dbReference type="ARBA" id="ARBA00022741"/>
    </source>
</evidence>
<dbReference type="InterPro" id="IPR009080">
    <property type="entry name" value="tRNAsynth_Ia_anticodon-bd"/>
</dbReference>
<dbReference type="GO" id="GO:0005524">
    <property type="term" value="F:ATP binding"/>
    <property type="evidence" value="ECO:0007669"/>
    <property type="project" value="UniProtKB-UniRule"/>
</dbReference>
<dbReference type="SUPFAM" id="SSF47323">
    <property type="entry name" value="Anticodon-binding domain of a subclass of class I aminoacyl-tRNA synthetases"/>
    <property type="match status" value="1"/>
</dbReference>
<dbReference type="GO" id="GO:0004823">
    <property type="term" value="F:leucine-tRNA ligase activity"/>
    <property type="evidence" value="ECO:0007669"/>
    <property type="project" value="UniProtKB-UniRule"/>
</dbReference>
<evidence type="ECO:0000256" key="9">
    <source>
        <dbReference type="HAMAP-Rule" id="MF_00049"/>
    </source>
</evidence>
<evidence type="ECO:0000313" key="13">
    <source>
        <dbReference type="EMBL" id="PPD58345.1"/>
    </source>
</evidence>
<reference evidence="13 14" key="1">
    <citation type="journal article" date="2017" name="ISME J.">
        <title>Grape pomace compost harbors organohalide-respiring Dehalogenimonas species with novel reductive dehalogenase genes.</title>
        <authorList>
            <person name="Yang Y."/>
            <person name="Higgins S.A."/>
            <person name="Yan J."/>
            <person name="Simsir B."/>
            <person name="Chourey K."/>
            <person name="Iyer R."/>
            <person name="Hettich R.L."/>
            <person name="Baldwin B."/>
            <person name="Ogles D.M."/>
            <person name="Loffler F.E."/>
        </authorList>
    </citation>
    <scope>NUCLEOTIDE SEQUENCE [LARGE SCALE GENOMIC DNA]</scope>
    <source>
        <strain evidence="13 14">GP</strain>
    </source>
</reference>
<dbReference type="Gene3D" id="1.10.730.10">
    <property type="entry name" value="Isoleucyl-tRNA Synthetase, Domain 1"/>
    <property type="match status" value="1"/>
</dbReference>
<dbReference type="PANTHER" id="PTHR43740">
    <property type="entry name" value="LEUCYL-TRNA SYNTHETASE"/>
    <property type="match status" value="1"/>
</dbReference>
<evidence type="ECO:0000256" key="6">
    <source>
        <dbReference type="ARBA" id="ARBA00022917"/>
    </source>
</evidence>
<protein>
    <recommendedName>
        <fullName evidence="9">Leucine--tRNA ligase</fullName>
        <ecNumber evidence="9">6.1.1.4</ecNumber>
    </recommendedName>
    <alternativeName>
        <fullName evidence="9">Leucyl-tRNA synthetase</fullName>
        <shortName evidence="9">LeuRS</shortName>
    </alternativeName>
</protein>
<keyword evidence="7 9" id="KW-0030">Aminoacyl-tRNA synthetase</keyword>
<dbReference type="GO" id="GO:0002161">
    <property type="term" value="F:aminoacyl-tRNA deacylase activity"/>
    <property type="evidence" value="ECO:0007669"/>
    <property type="project" value="InterPro"/>
</dbReference>
<feature type="domain" description="Methionyl/Valyl/Leucyl/Isoleucyl-tRNA synthetase anticodon-binding" evidence="11">
    <location>
        <begin position="654"/>
        <end position="774"/>
    </location>
</feature>
<dbReference type="InterPro" id="IPR025709">
    <property type="entry name" value="Leu_tRNA-synth_edit"/>
</dbReference>
<comment type="subcellular location">
    <subcellularLocation>
        <location evidence="9">Cytoplasm</location>
    </subcellularLocation>
</comment>
<keyword evidence="3 9" id="KW-0436">Ligase</keyword>
<feature type="domain" description="Aminoacyl-tRNA synthetase class Ia" evidence="10">
    <location>
        <begin position="13"/>
        <end position="205"/>
    </location>
</feature>
<dbReference type="RefSeq" id="WP_102331757.1">
    <property type="nucleotide sequence ID" value="NZ_CP058566.2"/>
</dbReference>
<dbReference type="CDD" id="cd00812">
    <property type="entry name" value="LeuRS_core"/>
    <property type="match status" value="1"/>
</dbReference>
<evidence type="ECO:0000256" key="7">
    <source>
        <dbReference type="ARBA" id="ARBA00023146"/>
    </source>
</evidence>